<keyword evidence="2" id="KW-0285">Flavoprotein</keyword>
<evidence type="ECO:0000256" key="1">
    <source>
        <dbReference type="ARBA" id="ARBA00001917"/>
    </source>
</evidence>
<evidence type="ECO:0000256" key="4">
    <source>
        <dbReference type="ARBA" id="ARBA00022857"/>
    </source>
</evidence>
<protein>
    <submittedName>
        <fullName evidence="7">NADH:flavin oxidoreductase/NADH oxidase</fullName>
    </submittedName>
</protein>
<dbReference type="Proteomes" id="UP000273143">
    <property type="component" value="Chromosome"/>
</dbReference>
<dbReference type="CDD" id="cd02932">
    <property type="entry name" value="OYE_YqiM_FMN"/>
    <property type="match status" value="1"/>
</dbReference>
<keyword evidence="5" id="KW-0560">Oxidoreductase</keyword>
<dbReference type="Pfam" id="PF00724">
    <property type="entry name" value="Oxidored_FMN"/>
    <property type="match status" value="1"/>
</dbReference>
<accession>A0A3Q9JJH7</accession>
<dbReference type="EMBL" id="CP029822">
    <property type="protein sequence ID" value="AZS50936.1"/>
    <property type="molecule type" value="Genomic_DNA"/>
</dbReference>
<comment type="cofactor">
    <cofactor evidence="1">
        <name>FMN</name>
        <dbReference type="ChEBI" id="CHEBI:58210"/>
    </cofactor>
</comment>
<dbReference type="GO" id="GO:0003959">
    <property type="term" value="F:NADPH dehydrogenase activity"/>
    <property type="evidence" value="ECO:0007669"/>
    <property type="project" value="InterPro"/>
</dbReference>
<keyword evidence="4" id="KW-0521">NADP</keyword>
<evidence type="ECO:0000259" key="6">
    <source>
        <dbReference type="Pfam" id="PF00724"/>
    </source>
</evidence>
<dbReference type="SUPFAM" id="SSF51395">
    <property type="entry name" value="FMN-linked oxidoreductases"/>
    <property type="match status" value="1"/>
</dbReference>
<evidence type="ECO:0000313" key="8">
    <source>
        <dbReference type="Proteomes" id="UP000273143"/>
    </source>
</evidence>
<evidence type="ECO:0000256" key="2">
    <source>
        <dbReference type="ARBA" id="ARBA00022630"/>
    </source>
</evidence>
<dbReference type="GO" id="GO:0050661">
    <property type="term" value="F:NADP binding"/>
    <property type="evidence" value="ECO:0007669"/>
    <property type="project" value="InterPro"/>
</dbReference>
<organism evidence="7 8">
    <name type="scientific">Entomomonas moraniae</name>
    <dbReference type="NCBI Taxonomy" id="2213226"/>
    <lineage>
        <taxon>Bacteria</taxon>
        <taxon>Pseudomonadati</taxon>
        <taxon>Pseudomonadota</taxon>
        <taxon>Gammaproteobacteria</taxon>
        <taxon>Pseudomonadales</taxon>
        <taxon>Pseudomonadaceae</taxon>
        <taxon>Entomomonas</taxon>
    </lineage>
</organism>
<reference evidence="8" key="1">
    <citation type="submission" date="2018-06" db="EMBL/GenBank/DDBJ databases">
        <title>Complete genome of Pseudomonas insecticola strain QZS01.</title>
        <authorList>
            <person name="Wang J."/>
            <person name="Su Q."/>
        </authorList>
    </citation>
    <scope>NUCLEOTIDE SEQUENCE [LARGE SCALE GENOMIC DNA]</scope>
    <source>
        <strain evidence="8">QZS01</strain>
    </source>
</reference>
<dbReference type="InterPro" id="IPR044152">
    <property type="entry name" value="YqjM-like"/>
</dbReference>
<keyword evidence="8" id="KW-1185">Reference proteome</keyword>
<keyword evidence="3" id="KW-0288">FMN</keyword>
<evidence type="ECO:0000313" key="7">
    <source>
        <dbReference type="EMBL" id="AZS50936.1"/>
    </source>
</evidence>
<gene>
    <name evidence="7" type="ORF">DM558_09160</name>
</gene>
<name>A0A3Q9JJH7_9GAMM</name>
<dbReference type="PANTHER" id="PTHR43303">
    <property type="entry name" value="NADPH DEHYDROGENASE C23G7.10C-RELATED"/>
    <property type="match status" value="1"/>
</dbReference>
<evidence type="ECO:0000256" key="5">
    <source>
        <dbReference type="ARBA" id="ARBA00023002"/>
    </source>
</evidence>
<dbReference type="Gene3D" id="3.20.20.70">
    <property type="entry name" value="Aldolase class I"/>
    <property type="match status" value="1"/>
</dbReference>
<proteinExistence type="predicted"/>
<dbReference type="InterPro" id="IPR013785">
    <property type="entry name" value="Aldolase_TIM"/>
</dbReference>
<sequence>MSKLFSPIQIGQKSFENRIVIPPMCQYSAIDGKATDWHTMHYGSLAQSGAALLIFEATAICPEGRLSPYDLGLWDDETAKSMTTLVESIKKYSAMPLGIQLVHAGRKASMPEPWKENQYIPASQGGWKTFAPSTIAYDNHHDTPKELSTDEIQIIIKQFIEAAKRADQAGFDVIEIHGAHGYLVHQFLSPLSNQRTDQYGGSLENRMRFAIEIFKGIRQVVSAEKAVGIRISATDWVDGGWDLEQSIILSKTLEELGCDFIDVSTGALDARQKIPTGPNYQVPFSEAIKAQVNIPTITVGLITEPVQAEAIINTQQADMVAIGRGMLYNPHWPWFAAAELGAQVTVPPQYLRSQPHLQKHLFK</sequence>
<dbReference type="RefSeq" id="WP_127163635.1">
    <property type="nucleotide sequence ID" value="NZ_CP029822.1"/>
</dbReference>
<dbReference type="PANTHER" id="PTHR43303:SF4">
    <property type="entry name" value="NADPH DEHYDROGENASE C23G7.10C-RELATED"/>
    <property type="match status" value="1"/>
</dbReference>
<dbReference type="KEGG" id="emo:DM558_09160"/>
<dbReference type="InterPro" id="IPR001155">
    <property type="entry name" value="OxRdtase_FMN_N"/>
</dbReference>
<evidence type="ECO:0000256" key="3">
    <source>
        <dbReference type="ARBA" id="ARBA00022643"/>
    </source>
</evidence>
<dbReference type="GO" id="GO:0010181">
    <property type="term" value="F:FMN binding"/>
    <property type="evidence" value="ECO:0007669"/>
    <property type="project" value="InterPro"/>
</dbReference>
<feature type="domain" description="NADH:flavin oxidoreductase/NADH oxidase N-terminal" evidence="6">
    <location>
        <begin position="3"/>
        <end position="334"/>
    </location>
</feature>
<dbReference type="AlphaFoldDB" id="A0A3Q9JJH7"/>